<dbReference type="GO" id="GO:0051017">
    <property type="term" value="P:actin filament bundle assembly"/>
    <property type="evidence" value="ECO:0007669"/>
    <property type="project" value="UniProtKB-ARBA"/>
</dbReference>
<keyword evidence="2 4" id="KW-0862">Zinc</keyword>
<dbReference type="PANTHER" id="PTHR24206">
    <property type="entry name" value="OS06G0237300 PROTEIN"/>
    <property type="match status" value="1"/>
</dbReference>
<dbReference type="Proteomes" id="UP001604277">
    <property type="component" value="Unassembled WGS sequence"/>
</dbReference>
<organism evidence="7 8">
    <name type="scientific">Forsythia ovata</name>
    <dbReference type="NCBI Taxonomy" id="205694"/>
    <lineage>
        <taxon>Eukaryota</taxon>
        <taxon>Viridiplantae</taxon>
        <taxon>Streptophyta</taxon>
        <taxon>Embryophyta</taxon>
        <taxon>Tracheophyta</taxon>
        <taxon>Spermatophyta</taxon>
        <taxon>Magnoliopsida</taxon>
        <taxon>eudicotyledons</taxon>
        <taxon>Gunneridae</taxon>
        <taxon>Pentapetalae</taxon>
        <taxon>asterids</taxon>
        <taxon>lamiids</taxon>
        <taxon>Lamiales</taxon>
        <taxon>Oleaceae</taxon>
        <taxon>Forsythieae</taxon>
        <taxon>Forsythia</taxon>
    </lineage>
</organism>
<feature type="domain" description="LIM zinc-binding" evidence="6">
    <location>
        <begin position="1"/>
        <end position="46"/>
    </location>
</feature>
<dbReference type="Pfam" id="PF00412">
    <property type="entry name" value="LIM"/>
    <property type="match status" value="1"/>
</dbReference>
<dbReference type="PROSITE" id="PS50023">
    <property type="entry name" value="LIM_DOMAIN_2"/>
    <property type="match status" value="1"/>
</dbReference>
<proteinExistence type="predicted"/>
<keyword evidence="1 4" id="KW-0479">Metal-binding</keyword>
<sequence>MAMEGESYHKSCFKCFHGGCPLTHSSYAALDGILYCKHHFQQLFMEKGNYQHIKSAHKRSSSTVEAVEVEVEEEAEAGAGAEAGEEEPLKEAAAEIEPAKADRAEEHS</sequence>
<evidence type="ECO:0000256" key="3">
    <source>
        <dbReference type="ARBA" id="ARBA00023038"/>
    </source>
</evidence>
<evidence type="ECO:0000256" key="2">
    <source>
        <dbReference type="ARBA" id="ARBA00022833"/>
    </source>
</evidence>
<name>A0ABD1VGL6_9LAMI</name>
<dbReference type="GO" id="GO:0046872">
    <property type="term" value="F:metal ion binding"/>
    <property type="evidence" value="ECO:0007669"/>
    <property type="project" value="UniProtKB-KW"/>
</dbReference>
<reference evidence="8" key="1">
    <citation type="submission" date="2024-07" db="EMBL/GenBank/DDBJ databases">
        <title>Two chromosome-level genome assemblies of Korean endemic species Abeliophyllum distichum and Forsythia ovata (Oleaceae).</title>
        <authorList>
            <person name="Jang H."/>
        </authorList>
    </citation>
    <scope>NUCLEOTIDE SEQUENCE [LARGE SCALE GENOMIC DNA]</scope>
</reference>
<accession>A0ABD1VGL6</accession>
<dbReference type="AlphaFoldDB" id="A0ABD1VGL6"/>
<feature type="region of interest" description="Disordered" evidence="5">
    <location>
        <begin position="69"/>
        <end position="108"/>
    </location>
</feature>
<evidence type="ECO:0000313" key="8">
    <source>
        <dbReference type="Proteomes" id="UP001604277"/>
    </source>
</evidence>
<evidence type="ECO:0000256" key="1">
    <source>
        <dbReference type="ARBA" id="ARBA00022723"/>
    </source>
</evidence>
<keyword evidence="8" id="KW-1185">Reference proteome</keyword>
<evidence type="ECO:0000313" key="7">
    <source>
        <dbReference type="EMBL" id="KAL2536485.1"/>
    </source>
</evidence>
<gene>
    <name evidence="7" type="ORF">Fot_17876</name>
</gene>
<evidence type="ECO:0000256" key="5">
    <source>
        <dbReference type="SAM" id="MobiDB-lite"/>
    </source>
</evidence>
<comment type="caution">
    <text evidence="7">The sequence shown here is derived from an EMBL/GenBank/DDBJ whole genome shotgun (WGS) entry which is preliminary data.</text>
</comment>
<feature type="compositionally biased region" description="Basic and acidic residues" evidence="5">
    <location>
        <begin position="87"/>
        <end position="108"/>
    </location>
</feature>
<dbReference type="EMBL" id="JBFOLJ010000005">
    <property type="protein sequence ID" value="KAL2536485.1"/>
    <property type="molecule type" value="Genomic_DNA"/>
</dbReference>
<protein>
    <submittedName>
        <fullName evidence="7">LIM domain-containing protein PLIM2c</fullName>
    </submittedName>
</protein>
<dbReference type="Gene3D" id="2.10.110.10">
    <property type="entry name" value="Cysteine Rich Protein"/>
    <property type="match status" value="1"/>
</dbReference>
<dbReference type="SUPFAM" id="SSF57716">
    <property type="entry name" value="Glucocorticoid receptor-like (DNA-binding domain)"/>
    <property type="match status" value="1"/>
</dbReference>
<evidence type="ECO:0000259" key="6">
    <source>
        <dbReference type="PROSITE" id="PS50023"/>
    </source>
</evidence>
<evidence type="ECO:0000256" key="4">
    <source>
        <dbReference type="PROSITE-ProRule" id="PRU00125"/>
    </source>
</evidence>
<dbReference type="GO" id="GO:0051015">
    <property type="term" value="F:actin filament binding"/>
    <property type="evidence" value="ECO:0007669"/>
    <property type="project" value="UniProtKB-ARBA"/>
</dbReference>
<keyword evidence="3 4" id="KW-0440">LIM domain</keyword>
<dbReference type="InterPro" id="IPR001781">
    <property type="entry name" value="Znf_LIM"/>
</dbReference>